<dbReference type="AlphaFoldDB" id="A0AAV9VGD2"/>
<keyword evidence="8" id="KW-0624">Polysaccharide degradation</keyword>
<dbReference type="Proteomes" id="UP001373714">
    <property type="component" value="Unassembled WGS sequence"/>
</dbReference>
<comment type="subcellular location">
    <subcellularLocation>
        <location evidence="1">Secreted</location>
    </subcellularLocation>
</comment>
<dbReference type="InterPro" id="IPR029058">
    <property type="entry name" value="AB_hydrolase_fold"/>
</dbReference>
<evidence type="ECO:0000256" key="1">
    <source>
        <dbReference type="ARBA" id="ARBA00004613"/>
    </source>
</evidence>
<dbReference type="Gene3D" id="3.40.50.1820">
    <property type="entry name" value="alpha/beta hydrolase"/>
    <property type="match status" value="1"/>
</dbReference>
<evidence type="ECO:0000313" key="13">
    <source>
        <dbReference type="Proteomes" id="UP001373714"/>
    </source>
</evidence>
<evidence type="ECO:0000256" key="6">
    <source>
        <dbReference type="ARBA" id="ARBA00022801"/>
    </source>
</evidence>
<keyword evidence="3" id="KW-0964">Secreted</keyword>
<keyword evidence="13" id="KW-1185">Reference proteome</keyword>
<feature type="signal peptide" evidence="11">
    <location>
        <begin position="1"/>
        <end position="22"/>
    </location>
</feature>
<proteinExistence type="predicted"/>
<feature type="region of interest" description="Disordered" evidence="10">
    <location>
        <begin position="316"/>
        <end position="352"/>
    </location>
</feature>
<dbReference type="GO" id="GO:0045493">
    <property type="term" value="P:xylan catabolic process"/>
    <property type="evidence" value="ECO:0007669"/>
    <property type="project" value="UniProtKB-KW"/>
</dbReference>
<feature type="chain" id="PRO_5043552881" description="feruloyl esterase" evidence="11">
    <location>
        <begin position="23"/>
        <end position="388"/>
    </location>
</feature>
<evidence type="ECO:0000256" key="4">
    <source>
        <dbReference type="ARBA" id="ARBA00022651"/>
    </source>
</evidence>
<evidence type="ECO:0000256" key="2">
    <source>
        <dbReference type="ARBA" id="ARBA00013091"/>
    </source>
</evidence>
<dbReference type="SUPFAM" id="SSF53474">
    <property type="entry name" value="alpha/beta-Hydrolases"/>
    <property type="match status" value="1"/>
</dbReference>
<evidence type="ECO:0000256" key="5">
    <source>
        <dbReference type="ARBA" id="ARBA00022729"/>
    </source>
</evidence>
<keyword evidence="4" id="KW-0858">Xylan degradation</keyword>
<accession>A0AAV9VGD2</accession>
<gene>
    <name evidence="12" type="ORF">TWF730_006291</name>
</gene>
<keyword evidence="7" id="KW-0119">Carbohydrate metabolism</keyword>
<sequence length="388" mass="40900">MVRLHPILPALLLALAPSLAFADDTPGCGKAVPSADIGSTRKLSIISSNANRTFYVHLPRDYESDDDYPVIIGFHGAPGIGPHFEADTRFSAPRWGDDKIMVYPDALGGIWATGMPGAVTTPVDQDLKFMSDLLDYLRNNYCVDNEKIYATGISNGGGFLNRIACDPVVGANFAAFAPDAGAYTGFEAGGNATCNPYKTPIPIISFHGTNDTTVPYNGRNGTIATPPIEYWLQGWIERNKCDNMTEVLFNGSAHHFTWTCDGVQGAMQHYRVEGMGHVWPSTEPNFSQVSSGGKPTVIEANDLILRFFDRWDVEDRGTSPSSGGVTTTRVGGPSATETGGNMGTTTGANPGATTTTAGGGNAAGRVEGGMWSLGVAALAAVLIGAGLV</sequence>
<evidence type="ECO:0000256" key="10">
    <source>
        <dbReference type="SAM" id="MobiDB-lite"/>
    </source>
</evidence>
<name>A0AAV9VGD2_9PEZI</name>
<keyword evidence="5 11" id="KW-0732">Signal</keyword>
<dbReference type="GO" id="GO:0030600">
    <property type="term" value="F:feruloyl esterase activity"/>
    <property type="evidence" value="ECO:0007669"/>
    <property type="project" value="UniProtKB-EC"/>
</dbReference>
<dbReference type="EMBL" id="JAVHNS010000003">
    <property type="protein sequence ID" value="KAK6360138.1"/>
    <property type="molecule type" value="Genomic_DNA"/>
</dbReference>
<evidence type="ECO:0000256" key="9">
    <source>
        <dbReference type="ARBA" id="ARBA00034075"/>
    </source>
</evidence>
<dbReference type="PANTHER" id="PTHR38050:SF2">
    <property type="entry name" value="FERULOYL ESTERASE C-RELATED"/>
    <property type="match status" value="1"/>
</dbReference>
<dbReference type="InterPro" id="IPR043595">
    <property type="entry name" value="FaeB/C/D"/>
</dbReference>
<comment type="caution">
    <text evidence="12">The sequence shown here is derived from an EMBL/GenBank/DDBJ whole genome shotgun (WGS) entry which is preliminary data.</text>
</comment>
<organism evidence="12 13">
    <name type="scientific">Orbilia blumenaviensis</name>
    <dbReference type="NCBI Taxonomy" id="1796055"/>
    <lineage>
        <taxon>Eukaryota</taxon>
        <taxon>Fungi</taxon>
        <taxon>Dikarya</taxon>
        <taxon>Ascomycota</taxon>
        <taxon>Pezizomycotina</taxon>
        <taxon>Orbiliomycetes</taxon>
        <taxon>Orbiliales</taxon>
        <taxon>Orbiliaceae</taxon>
        <taxon>Orbilia</taxon>
    </lineage>
</organism>
<feature type="compositionally biased region" description="Low complexity" evidence="10">
    <location>
        <begin position="318"/>
        <end position="352"/>
    </location>
</feature>
<evidence type="ECO:0000256" key="11">
    <source>
        <dbReference type="SAM" id="SignalP"/>
    </source>
</evidence>
<dbReference type="EC" id="3.1.1.73" evidence="2"/>
<evidence type="ECO:0000256" key="7">
    <source>
        <dbReference type="ARBA" id="ARBA00023277"/>
    </source>
</evidence>
<keyword evidence="6" id="KW-0378">Hydrolase</keyword>
<evidence type="ECO:0000256" key="8">
    <source>
        <dbReference type="ARBA" id="ARBA00023326"/>
    </source>
</evidence>
<dbReference type="GO" id="GO:0005576">
    <property type="term" value="C:extracellular region"/>
    <property type="evidence" value="ECO:0007669"/>
    <property type="project" value="UniProtKB-SubCell"/>
</dbReference>
<evidence type="ECO:0000313" key="12">
    <source>
        <dbReference type="EMBL" id="KAK6360138.1"/>
    </source>
</evidence>
<reference evidence="12 13" key="1">
    <citation type="submission" date="2019-10" db="EMBL/GenBank/DDBJ databases">
        <authorList>
            <person name="Palmer J.M."/>
        </authorList>
    </citation>
    <scope>NUCLEOTIDE SEQUENCE [LARGE SCALE GENOMIC DNA]</scope>
    <source>
        <strain evidence="12 13">TWF730</strain>
    </source>
</reference>
<protein>
    <recommendedName>
        <fullName evidence="2">feruloyl esterase</fullName>
        <ecNumber evidence="2">3.1.1.73</ecNumber>
    </recommendedName>
</protein>
<comment type="catalytic activity">
    <reaction evidence="9">
        <text>feruloyl-polysaccharide + H2O = ferulate + polysaccharide.</text>
        <dbReference type="EC" id="3.1.1.73"/>
    </reaction>
</comment>
<dbReference type="PANTHER" id="PTHR38050">
    <property type="match status" value="1"/>
</dbReference>
<evidence type="ECO:0000256" key="3">
    <source>
        <dbReference type="ARBA" id="ARBA00022525"/>
    </source>
</evidence>